<name>A0A087U1Z5_STEMI</name>
<accession>A0A087U1Z5</accession>
<reference evidence="1 2" key="1">
    <citation type="submission" date="2013-11" db="EMBL/GenBank/DDBJ databases">
        <title>Genome sequencing of Stegodyphus mimosarum.</title>
        <authorList>
            <person name="Bechsgaard J."/>
        </authorList>
    </citation>
    <scope>NUCLEOTIDE SEQUENCE [LARGE SCALE GENOMIC DNA]</scope>
</reference>
<evidence type="ECO:0000313" key="2">
    <source>
        <dbReference type="Proteomes" id="UP000054359"/>
    </source>
</evidence>
<dbReference type="AlphaFoldDB" id="A0A087U1Z5"/>
<gene>
    <name evidence="1" type="ORF">X975_14930</name>
</gene>
<protein>
    <submittedName>
        <fullName evidence="1">Uncharacterized protein</fullName>
    </submittedName>
</protein>
<proteinExistence type="predicted"/>
<evidence type="ECO:0000313" key="1">
    <source>
        <dbReference type="EMBL" id="KFM71384.1"/>
    </source>
</evidence>
<dbReference type="EMBL" id="KK117771">
    <property type="protein sequence ID" value="KFM71384.1"/>
    <property type="molecule type" value="Genomic_DNA"/>
</dbReference>
<feature type="non-terminal residue" evidence="1">
    <location>
        <position position="1"/>
    </location>
</feature>
<organism evidence="1 2">
    <name type="scientific">Stegodyphus mimosarum</name>
    <name type="common">African social velvet spider</name>
    <dbReference type="NCBI Taxonomy" id="407821"/>
    <lineage>
        <taxon>Eukaryota</taxon>
        <taxon>Metazoa</taxon>
        <taxon>Ecdysozoa</taxon>
        <taxon>Arthropoda</taxon>
        <taxon>Chelicerata</taxon>
        <taxon>Arachnida</taxon>
        <taxon>Araneae</taxon>
        <taxon>Araneomorphae</taxon>
        <taxon>Entelegynae</taxon>
        <taxon>Eresoidea</taxon>
        <taxon>Eresidae</taxon>
        <taxon>Stegodyphus</taxon>
    </lineage>
</organism>
<sequence length="71" mass="7987">KNLGCIVSEQKASTIWATLNRARFLFGTEIPSSVKDLKAYYFSCMNLTGKFVSNEECDLCGKYDHSKNNCP</sequence>
<feature type="non-terminal residue" evidence="1">
    <location>
        <position position="71"/>
    </location>
</feature>
<keyword evidence="2" id="KW-1185">Reference proteome</keyword>
<dbReference type="Proteomes" id="UP000054359">
    <property type="component" value="Unassembled WGS sequence"/>
</dbReference>